<dbReference type="EMBL" id="HBIN01011102">
    <property type="protein sequence ID" value="CAE0438073.1"/>
    <property type="molecule type" value="Transcribed_RNA"/>
</dbReference>
<dbReference type="PROSITE" id="PS50191">
    <property type="entry name" value="CRAL_TRIO"/>
    <property type="match status" value="1"/>
</dbReference>
<dbReference type="SUPFAM" id="SSF52087">
    <property type="entry name" value="CRAL/TRIO domain"/>
    <property type="match status" value="1"/>
</dbReference>
<evidence type="ECO:0000313" key="3">
    <source>
        <dbReference type="EMBL" id="CAE0438072.1"/>
    </source>
</evidence>
<evidence type="ECO:0000256" key="1">
    <source>
        <dbReference type="SAM" id="Coils"/>
    </source>
</evidence>
<protein>
    <recommendedName>
        <fullName evidence="2">CRAL-TRIO domain-containing protein</fullName>
    </recommendedName>
</protein>
<organism evidence="4">
    <name type="scientific">Aplanochytrium stocchinoi</name>
    <dbReference type="NCBI Taxonomy" id="215587"/>
    <lineage>
        <taxon>Eukaryota</taxon>
        <taxon>Sar</taxon>
        <taxon>Stramenopiles</taxon>
        <taxon>Bigyra</taxon>
        <taxon>Labyrinthulomycetes</taxon>
        <taxon>Thraustochytrida</taxon>
        <taxon>Thraustochytriidae</taxon>
        <taxon>Aplanochytrium</taxon>
    </lineage>
</organism>
<dbReference type="SMART" id="SM00516">
    <property type="entry name" value="SEC14"/>
    <property type="match status" value="1"/>
</dbReference>
<proteinExistence type="predicted"/>
<keyword evidence="1" id="KW-0175">Coiled coil</keyword>
<accession>A0A6S8CDS3</accession>
<feature type="coiled-coil region" evidence="1">
    <location>
        <begin position="353"/>
        <end position="390"/>
    </location>
</feature>
<dbReference type="InterPro" id="IPR011074">
    <property type="entry name" value="CRAL/TRIO_N_dom"/>
</dbReference>
<dbReference type="InterPro" id="IPR036865">
    <property type="entry name" value="CRAL-TRIO_dom_sf"/>
</dbReference>
<dbReference type="Pfam" id="PF00650">
    <property type="entry name" value="CRAL_TRIO"/>
    <property type="match status" value="1"/>
</dbReference>
<dbReference type="GO" id="GO:0008526">
    <property type="term" value="F:phosphatidylinositol transfer activity"/>
    <property type="evidence" value="ECO:0007669"/>
    <property type="project" value="TreeGrafter"/>
</dbReference>
<dbReference type="SUPFAM" id="SSF46938">
    <property type="entry name" value="CRAL/TRIO N-terminal domain"/>
    <property type="match status" value="1"/>
</dbReference>
<dbReference type="CDD" id="cd00170">
    <property type="entry name" value="SEC14"/>
    <property type="match status" value="1"/>
</dbReference>
<dbReference type="PANTHER" id="PTHR45824:SF29">
    <property type="entry name" value="GH16843P"/>
    <property type="match status" value="1"/>
</dbReference>
<reference evidence="4" key="1">
    <citation type="submission" date="2021-01" db="EMBL/GenBank/DDBJ databases">
        <authorList>
            <person name="Corre E."/>
            <person name="Pelletier E."/>
            <person name="Niang G."/>
            <person name="Scheremetjew M."/>
            <person name="Finn R."/>
            <person name="Kale V."/>
            <person name="Holt S."/>
            <person name="Cochrane G."/>
            <person name="Meng A."/>
            <person name="Brown T."/>
            <person name="Cohen L."/>
        </authorList>
    </citation>
    <scope>NUCLEOTIDE SEQUENCE</scope>
    <source>
        <strain evidence="4">GSBS06</strain>
    </source>
</reference>
<dbReference type="Gene3D" id="3.40.525.10">
    <property type="entry name" value="CRAL-TRIO lipid binding domain"/>
    <property type="match status" value="1"/>
</dbReference>
<dbReference type="AlphaFoldDB" id="A0A6S8CDS3"/>
<dbReference type="EMBL" id="HBIN01011101">
    <property type="protein sequence ID" value="CAE0438072.1"/>
    <property type="molecule type" value="Transcribed_RNA"/>
</dbReference>
<name>A0A6S8CDS3_9STRA</name>
<dbReference type="InterPro" id="IPR036273">
    <property type="entry name" value="CRAL/TRIO_N_dom_sf"/>
</dbReference>
<evidence type="ECO:0000259" key="2">
    <source>
        <dbReference type="PROSITE" id="PS50191"/>
    </source>
</evidence>
<dbReference type="InterPro" id="IPR001251">
    <property type="entry name" value="CRAL-TRIO_dom"/>
</dbReference>
<sequence length="432" mass="49545">MVSEVGPPFKGKLPSAEDWGTINYLTEPEIHAYDTLKQQVEALGFAENYLDARCLLRFLRARKFNVKKSLVMIQDDNLFREQFRGRNFQLSDFASLIVFSDDGIWRHGGCDKVGRPVVYAKPALFFPSQITDDEELVLFFVYYMDSLLKIADAEGREDFAIICDLKGWSFKNFSLPLTRLLINILQNYYPERLGRVFVLNMPMLFRGAWNIIYPLLDERTRCKICIKNANKLMLETISAEMLEKKYGGNHEEWAFRDPVVAPLFDVEVMPTDVNNQSVPTDDIEESESDSVSIEPDQLASPKMKRFVPFSRLINILKGGKTIDNKSKLANKRTFSRGVQNIFSSQSSISSEALERLTLQLDDLEVTVESLKKEQETINQTLRELKLVNSASKQRNTQCENDANAGWTQYSLHYLLAIMFAMQCLQLQAQLYG</sequence>
<dbReference type="Pfam" id="PF03765">
    <property type="entry name" value="CRAL_TRIO_N"/>
    <property type="match status" value="1"/>
</dbReference>
<dbReference type="PANTHER" id="PTHR45824">
    <property type="entry name" value="GH16843P"/>
    <property type="match status" value="1"/>
</dbReference>
<dbReference type="SMART" id="SM01100">
    <property type="entry name" value="CRAL_TRIO_N"/>
    <property type="match status" value="1"/>
</dbReference>
<gene>
    <name evidence="3" type="ORF">ASTO00021_LOCUS8324</name>
    <name evidence="4" type="ORF">ASTO00021_LOCUS8325</name>
</gene>
<evidence type="ECO:0000313" key="4">
    <source>
        <dbReference type="EMBL" id="CAE0438073.1"/>
    </source>
</evidence>
<dbReference type="InterPro" id="IPR052578">
    <property type="entry name" value="PI_Transfer_CRAL-TRIO"/>
</dbReference>
<dbReference type="Gene3D" id="1.10.8.20">
    <property type="entry name" value="N-terminal domain of phosphatidylinositol transfer protein sec14p"/>
    <property type="match status" value="1"/>
</dbReference>
<feature type="domain" description="CRAL-TRIO" evidence="2">
    <location>
        <begin position="107"/>
        <end position="254"/>
    </location>
</feature>
<dbReference type="PRINTS" id="PR00180">
    <property type="entry name" value="CRETINALDHBP"/>
</dbReference>